<dbReference type="WBParaSite" id="PSAMB.scaffold107size78742.g2023.t1">
    <property type="protein sequence ID" value="PSAMB.scaffold107size78742.g2023.t1"/>
    <property type="gene ID" value="PSAMB.scaffold107size78742.g2023"/>
</dbReference>
<evidence type="ECO:0000256" key="1">
    <source>
        <dbReference type="SAM" id="MobiDB-lite"/>
    </source>
</evidence>
<proteinExistence type="predicted"/>
<dbReference type="Proteomes" id="UP000887566">
    <property type="component" value="Unplaced"/>
</dbReference>
<dbReference type="AlphaFoldDB" id="A0A914UL38"/>
<protein>
    <submittedName>
        <fullName evidence="3">Uncharacterized protein</fullName>
    </submittedName>
</protein>
<sequence length="105" mass="11300">MIGQFASTTEHRLWRGVDARKADNVVTSDANGRRGLIRAIISASSAAVVLGATRSRANGHPSGVADKPLVHLVSLCSYEGQRRPQSGALNASHMRKRNQHDRSAD</sequence>
<evidence type="ECO:0000313" key="3">
    <source>
        <dbReference type="WBParaSite" id="PSAMB.scaffold107size78742.g2023.t1"/>
    </source>
</evidence>
<accession>A0A914UL38</accession>
<reference evidence="3" key="1">
    <citation type="submission" date="2022-11" db="UniProtKB">
        <authorList>
            <consortium name="WormBaseParasite"/>
        </authorList>
    </citation>
    <scope>IDENTIFICATION</scope>
</reference>
<keyword evidence="2" id="KW-1185">Reference proteome</keyword>
<evidence type="ECO:0000313" key="2">
    <source>
        <dbReference type="Proteomes" id="UP000887566"/>
    </source>
</evidence>
<feature type="region of interest" description="Disordered" evidence="1">
    <location>
        <begin position="81"/>
        <end position="105"/>
    </location>
</feature>
<name>A0A914UL38_9BILA</name>
<organism evidence="2 3">
    <name type="scientific">Plectus sambesii</name>
    <dbReference type="NCBI Taxonomy" id="2011161"/>
    <lineage>
        <taxon>Eukaryota</taxon>
        <taxon>Metazoa</taxon>
        <taxon>Ecdysozoa</taxon>
        <taxon>Nematoda</taxon>
        <taxon>Chromadorea</taxon>
        <taxon>Plectida</taxon>
        <taxon>Plectina</taxon>
        <taxon>Plectoidea</taxon>
        <taxon>Plectidae</taxon>
        <taxon>Plectus</taxon>
    </lineage>
</organism>